<evidence type="ECO:0000256" key="1">
    <source>
        <dbReference type="SAM" id="MobiDB-lite"/>
    </source>
</evidence>
<gene>
    <name evidence="5" type="ORF">H257_07983</name>
</gene>
<reference evidence="5" key="1">
    <citation type="submission" date="2013-12" db="EMBL/GenBank/DDBJ databases">
        <title>The Genome Sequence of Aphanomyces astaci APO3.</title>
        <authorList>
            <consortium name="The Broad Institute Genomics Platform"/>
            <person name="Russ C."/>
            <person name="Tyler B."/>
            <person name="van West P."/>
            <person name="Dieguez-Uribeondo J."/>
            <person name="Young S.K."/>
            <person name="Zeng Q."/>
            <person name="Gargeya S."/>
            <person name="Fitzgerald M."/>
            <person name="Abouelleil A."/>
            <person name="Alvarado L."/>
            <person name="Chapman S.B."/>
            <person name="Gainer-Dewar J."/>
            <person name="Goldberg J."/>
            <person name="Griggs A."/>
            <person name="Gujja S."/>
            <person name="Hansen M."/>
            <person name="Howarth C."/>
            <person name="Imamovic A."/>
            <person name="Ireland A."/>
            <person name="Larimer J."/>
            <person name="McCowan C."/>
            <person name="Murphy C."/>
            <person name="Pearson M."/>
            <person name="Poon T.W."/>
            <person name="Priest M."/>
            <person name="Roberts A."/>
            <person name="Saif S."/>
            <person name="Shea T."/>
            <person name="Sykes S."/>
            <person name="Wortman J."/>
            <person name="Nusbaum C."/>
            <person name="Birren B."/>
        </authorList>
    </citation>
    <scope>NUCLEOTIDE SEQUENCE [LARGE SCALE GENOMIC DNA]</scope>
    <source>
        <strain evidence="5">APO3</strain>
    </source>
</reference>
<feature type="compositionally biased region" description="Low complexity" evidence="1">
    <location>
        <begin position="781"/>
        <end position="802"/>
    </location>
</feature>
<dbReference type="Gene3D" id="2.10.50.10">
    <property type="entry name" value="Tumor Necrosis Factor Receptor, subunit A, domain 2"/>
    <property type="match status" value="2"/>
</dbReference>
<dbReference type="PANTHER" id="PTHR31513">
    <property type="entry name" value="EPHRIN TYPE-B RECEPTOR"/>
    <property type="match status" value="1"/>
</dbReference>
<keyword evidence="2" id="KW-1133">Transmembrane helix</keyword>
<keyword evidence="2" id="KW-0472">Membrane</keyword>
<dbReference type="VEuPathDB" id="FungiDB:H257_07983"/>
<feature type="region of interest" description="Disordered" evidence="1">
    <location>
        <begin position="279"/>
        <end position="300"/>
    </location>
</feature>
<dbReference type="InterPro" id="IPR009030">
    <property type="entry name" value="Growth_fac_rcpt_cys_sf"/>
</dbReference>
<keyword evidence="3" id="KW-0732">Signal</keyword>
<accession>W4GGP7</accession>
<feature type="signal peptide" evidence="3">
    <location>
        <begin position="1"/>
        <end position="28"/>
    </location>
</feature>
<sequence>MYLGRSDMHIGHALAVGLWSCLLGVPHGFVIDPSTSKEDIQRAFHCGPARWIGSYNEFYQKCVFLNASESVLVVNTTLDATSLFADIDTLESMHVSTSSYHIELDIHLDGAATTQFSMHNASIVSSAVYIYSQNISIDTSSCINTTAQGLKFGPGFNSAVTVGSAYGGTGGGALSSTDMLLPSKCADVDVESTMYMQPIGDLKGSVGDFRGYGSGGGTDLTRGAGFVQLNASHTLQLDGLVLANGGFDSVSTASRSGSGGTIRLSAAVLVGSGHVEACGGNATAPDPDSSDGGGGGGGGGRVVLEYEKGHRGAVRVHVHGGTHAAEDMPSLGCQEGGAGTFLEVVRSTGGSLEGSIWILGRRRHTPPAGQMAGTPLFYRTSRRELMIEPWMLHVHVANHAMVFASSVQLSPANNTSIEVEAGSFWATLMFNDTIQLVASTISIAGYVGPVTQDKQNVLLVAYDRIVLASTSQLVVYSLTGQTSTFESNGAILASHFVAIEATLNVRLGGHVDLQPSRIGQRFRATTLRSHNGSVAVNLDSSSQVLVPMEIVATNGTVQLHVSCALSAVSIAAGHVDVVGGADVRPLYPIRGGTDICRVWPTQLSEVCGADPPPPYAVSIAASTSVSFTRSLAVASLLVCSPEAIINGTISADGLGCADGKGPGHSRAVRRLASGGAGHGGAGGNVMPVKEGAGAAFETSGWPQWPGSSAASHEEGEAPFRGGDGGGLLVFAVKAIAIAKDGVVSVRGGNGTRGGGGGSGGTIVLGGVANVAGDGVLDLSGGSGSSVGATSSTDTDVTKTSVESGGGGGGGVMWIHYQAQGSGRDFHGQVVLAGGVSAGQTGLDGVATGDACGSGCGGLLCLPCTPGTFSPAVDVDCTACPIGSYSDTEGATTCTPCPKGQCNPNPGSRACVMCGMGLYSPTEGASICVKCPRGSYSDEKGASGCTLCPNGTIAPVDGSSHCADCGVGETTAGPGAVACRGCSVKPEHATYNKHGSCAYMCDKGHIGLDCLTPFEEFIQPIGGPVGFVVLCFVTVLSVFGMYGYVSSYGNGGGSIPILKQYTAVRAPAPPSPSTHLPRLTDHQLTFHVARLYFDGANTLSQPWQLSTDLVVSPNLRKTMYEGSYAGFASKCNAICTNHAAAWNRVAHVQRLARLVVPPVATWMLRLYQRATVKLLFAFVTEYGTGFFRDLDVQVTGAHLILGYSSDYSLGYVDVLLSPDAVQRTHEAPPPPPSLLFVAAGIGSFMCPYYLDTNDTLLRAVPSRVEILRDSVWLEFIAAMNQHLRLLTPSGSLDAILDHVHAFNDSDVLNGHTVEFGVYTSPRHDAPPPGRHVSFAVSIPDDCFERVFETQSLPPHSKWAIFIVHNERRRRVCHPASAANKTSATSPPPPPPSMPAVSSIRYAALYAPDPSSLLSAHTTPLLEDDSSAASRPSKMRRTSPSVDLSAWRSSVPVLLAPWSHVQVVATPYTWLLPYSLLLLLSVDFFTMLWILIEYFCIQVLDPMAQGTGCSQVAFELLLLCMPGAVLGAPVLGIVFVLQRHSLLGRLFILWTHVCWINMLGALVSDAVYHAYLGEYVLGLVLAVMAIKYAEAHVGLYVLAQFEGRRMGRGWKGLFTTQEYYDAAYRRF</sequence>
<dbReference type="OrthoDB" id="65776at2759"/>
<organism evidence="5">
    <name type="scientific">Aphanomyces astaci</name>
    <name type="common">Crayfish plague agent</name>
    <dbReference type="NCBI Taxonomy" id="112090"/>
    <lineage>
        <taxon>Eukaryota</taxon>
        <taxon>Sar</taxon>
        <taxon>Stramenopiles</taxon>
        <taxon>Oomycota</taxon>
        <taxon>Saprolegniomycetes</taxon>
        <taxon>Saprolegniales</taxon>
        <taxon>Verrucalvaceae</taxon>
        <taxon>Aphanomyces</taxon>
    </lineage>
</organism>
<feature type="domain" description="Tyrosine-protein kinase ephrin type A/B receptor-like" evidence="4">
    <location>
        <begin position="866"/>
        <end position="908"/>
    </location>
</feature>
<name>W4GGP7_APHAT</name>
<evidence type="ECO:0000259" key="4">
    <source>
        <dbReference type="Pfam" id="PF07699"/>
    </source>
</evidence>
<dbReference type="EMBL" id="KI913130">
    <property type="protein sequence ID" value="ETV78446.1"/>
    <property type="molecule type" value="Genomic_DNA"/>
</dbReference>
<dbReference type="InterPro" id="IPR011641">
    <property type="entry name" value="Tyr-kin_ephrin_A/B_rcpt-like"/>
</dbReference>
<dbReference type="Pfam" id="PF07699">
    <property type="entry name" value="Ephrin_rec_like"/>
    <property type="match status" value="2"/>
</dbReference>
<feature type="region of interest" description="Disordered" evidence="1">
    <location>
        <begin position="781"/>
        <end position="805"/>
    </location>
</feature>
<dbReference type="STRING" id="112090.W4GGP7"/>
<feature type="transmembrane region" description="Helical" evidence="2">
    <location>
        <begin position="1510"/>
        <end position="1533"/>
    </location>
</feature>
<feature type="chain" id="PRO_5004840986" description="Tyrosine-protein kinase ephrin type A/B receptor-like domain-containing protein" evidence="3">
    <location>
        <begin position="29"/>
        <end position="1625"/>
    </location>
</feature>
<feature type="transmembrane region" description="Helical" evidence="2">
    <location>
        <begin position="1540"/>
        <end position="1561"/>
    </location>
</feature>
<dbReference type="SUPFAM" id="SSF57184">
    <property type="entry name" value="Growth factor receptor domain"/>
    <property type="match status" value="1"/>
</dbReference>
<feature type="transmembrane region" description="Helical" evidence="2">
    <location>
        <begin position="1024"/>
        <end position="1044"/>
    </location>
</feature>
<keyword evidence="2" id="KW-0812">Transmembrane</keyword>
<dbReference type="SMART" id="SM01411">
    <property type="entry name" value="Ephrin_rec_like"/>
    <property type="match status" value="2"/>
</dbReference>
<feature type="transmembrane region" description="Helical" evidence="2">
    <location>
        <begin position="1573"/>
        <end position="1596"/>
    </location>
</feature>
<evidence type="ECO:0000313" key="5">
    <source>
        <dbReference type="EMBL" id="ETV78446.1"/>
    </source>
</evidence>
<dbReference type="RefSeq" id="XP_009832028.1">
    <property type="nucleotide sequence ID" value="XM_009833726.1"/>
</dbReference>
<evidence type="ECO:0000256" key="2">
    <source>
        <dbReference type="SAM" id="Phobius"/>
    </source>
</evidence>
<feature type="transmembrane region" description="Helical" evidence="2">
    <location>
        <begin position="1469"/>
        <end position="1490"/>
    </location>
</feature>
<protein>
    <recommendedName>
        <fullName evidence="4">Tyrosine-protein kinase ephrin type A/B receptor-like domain-containing protein</fullName>
    </recommendedName>
</protein>
<dbReference type="PANTHER" id="PTHR31513:SF2">
    <property type="entry name" value="MRAZ"/>
    <property type="match status" value="1"/>
</dbReference>
<feature type="domain" description="Tyrosine-protein kinase ephrin type A/B receptor-like" evidence="4">
    <location>
        <begin position="933"/>
        <end position="981"/>
    </location>
</feature>
<evidence type="ECO:0000256" key="3">
    <source>
        <dbReference type="SAM" id="SignalP"/>
    </source>
</evidence>
<feature type="compositionally biased region" description="Gly residues" evidence="1">
    <location>
        <begin position="291"/>
        <end position="300"/>
    </location>
</feature>
<dbReference type="GeneID" id="20809979"/>
<proteinExistence type="predicted"/>